<gene>
    <name evidence="1" type="ORF">FHS57_006224</name>
</gene>
<organism evidence="1 2">
    <name type="scientific">Runella defluvii</name>
    <dbReference type="NCBI Taxonomy" id="370973"/>
    <lineage>
        <taxon>Bacteria</taxon>
        <taxon>Pseudomonadati</taxon>
        <taxon>Bacteroidota</taxon>
        <taxon>Cytophagia</taxon>
        <taxon>Cytophagales</taxon>
        <taxon>Spirosomataceae</taxon>
        <taxon>Runella</taxon>
    </lineage>
</organism>
<proteinExistence type="predicted"/>
<dbReference type="RefSeq" id="WP_183980394.1">
    <property type="nucleotide sequence ID" value="NZ_JACIBY010000029.1"/>
</dbReference>
<reference evidence="1 2" key="1">
    <citation type="submission" date="2020-08" db="EMBL/GenBank/DDBJ databases">
        <title>Genomic Encyclopedia of Type Strains, Phase IV (KMG-IV): sequencing the most valuable type-strain genomes for metagenomic binning, comparative biology and taxonomic classification.</title>
        <authorList>
            <person name="Goeker M."/>
        </authorList>
    </citation>
    <scope>NUCLEOTIDE SEQUENCE [LARGE SCALE GENOMIC DNA]</scope>
    <source>
        <strain evidence="1 2">DSM 17976</strain>
    </source>
</reference>
<dbReference type="EMBL" id="JACIBY010000029">
    <property type="protein sequence ID" value="MBB3842193.1"/>
    <property type="molecule type" value="Genomic_DNA"/>
</dbReference>
<sequence>MSLIPLKNSTNSNAPRWIVLVLIVLAVCLSKNLLRAQTPTKNRAAYSHVTISELAARNALRYKLDAEYWYQVAAKKDTIIAAQDTIIKAQKKKVFWKSAENWGWRALALATLLKLAIK</sequence>
<evidence type="ECO:0000313" key="2">
    <source>
        <dbReference type="Proteomes" id="UP000541352"/>
    </source>
</evidence>
<comment type="caution">
    <text evidence="1">The sequence shown here is derived from an EMBL/GenBank/DDBJ whole genome shotgun (WGS) entry which is preliminary data.</text>
</comment>
<name>A0A7W5ZR99_9BACT</name>
<evidence type="ECO:0000313" key="1">
    <source>
        <dbReference type="EMBL" id="MBB3842193.1"/>
    </source>
</evidence>
<protein>
    <submittedName>
        <fullName evidence="1">Uncharacterized protein</fullName>
    </submittedName>
</protein>
<keyword evidence="2" id="KW-1185">Reference proteome</keyword>
<dbReference type="Proteomes" id="UP000541352">
    <property type="component" value="Unassembled WGS sequence"/>
</dbReference>
<dbReference type="AlphaFoldDB" id="A0A7W5ZR99"/>
<accession>A0A7W5ZR99</accession>